<dbReference type="PROSITE" id="PS51892">
    <property type="entry name" value="SUBTILASE"/>
    <property type="match status" value="1"/>
</dbReference>
<keyword evidence="15" id="KW-1185">Reference proteome</keyword>
<dbReference type="Proteomes" id="UP000030645">
    <property type="component" value="Unassembled WGS sequence"/>
</dbReference>
<evidence type="ECO:0000256" key="10">
    <source>
        <dbReference type="SAM" id="SignalP"/>
    </source>
</evidence>
<dbReference type="Gene3D" id="3.50.30.30">
    <property type="match status" value="1"/>
</dbReference>
<dbReference type="InterPro" id="IPR041469">
    <property type="entry name" value="Subtilisin-like_FN3"/>
</dbReference>
<evidence type="ECO:0000256" key="3">
    <source>
        <dbReference type="ARBA" id="ARBA00022525"/>
    </source>
</evidence>
<dbReference type="AlphaFoldDB" id="W9SA42"/>
<dbReference type="Gene3D" id="3.30.70.80">
    <property type="entry name" value="Peptidase S8 propeptide/proteinase inhibitor I9"/>
    <property type="match status" value="1"/>
</dbReference>
<evidence type="ECO:0008006" key="16">
    <source>
        <dbReference type="Google" id="ProtNLM"/>
    </source>
</evidence>
<comment type="subcellular location">
    <subcellularLocation>
        <location evidence="1">Secreted</location>
    </subcellularLocation>
</comment>
<sequence>MALSWFLSLFLTSTLLSGCHSAAQNDRKAYIVYMGDITPQSEQSTSAPLHMSMLQNVVGRDVAPGSLLHSYKRSLNGFVAKLTEKEAQEMAGKEGVVSVFPSEKQKLHTTRSWDFIGFPQQVERCTVESDIIIGVFDTGIWPESDSFDDKGFGPPPSKWKGSCQTSNFTCNNKIIGAKYYRSDGTFEDGDIKSPRDSDGHGTHTASTAAGVLVGGASLLGLGSGTARGAVPSARLAIYKVCWEDGCQDADILAAFDDAIADGVDIISISLSSGLEDYFKNSIAIGSFHAMRKGILTSTSAGNGGPSLTTLTNFSPWTLSVAASTIDREFLTKVQLGNDKTFEGFSINTFDLKDKMFPIIYGGDAPNTTAGIEQSFSRYCTTGSLDQNLVKGKIVLCDSFTRGRGAILAGAVGMVITGRESGEVSETFPLPTSYLNPDDGAQIYIYINSTGSPMASISKSNEAKDRLAPYIPSFSSRGPNPISPNILKPDLAAPGVNILAAWSPIAPVLEGFEDDKRVVAYNFLSGTSMSCPHASGAAAYVKSFNPTWSPAAIKSSLMTTANPMSADLNSEAEFAYGAGQINPLNAACPGLIYDAVEDDYISFLCGQGYTTKLLQIVTGNSNSTCPDQGSHETTPDLNYPAFALSTTPSQTINHVFNRTVTNVGSPTSSYKANLVAPPGLKITVNPSVLSFKSLEEKLSYAVTVRGTVDKKVVVSASLVWDDGTYQDHVGKIWTQMGDVQAALRRMEALLAARLIAGQAELGRDGE</sequence>
<dbReference type="FunFam" id="3.40.50.200:FF:000006">
    <property type="entry name" value="Subtilisin-like protease SBT1.5"/>
    <property type="match status" value="1"/>
</dbReference>
<dbReference type="CDD" id="cd02120">
    <property type="entry name" value="PA_subtilisin_like"/>
    <property type="match status" value="1"/>
</dbReference>
<dbReference type="PANTHER" id="PTHR10795">
    <property type="entry name" value="PROPROTEIN CONVERTASE SUBTILISIN/KEXIN"/>
    <property type="match status" value="1"/>
</dbReference>
<keyword evidence="5 10" id="KW-0732">Signal</keyword>
<keyword evidence="3" id="KW-0964">Secreted</keyword>
<evidence type="ECO:0000256" key="9">
    <source>
        <dbReference type="PROSITE-ProRule" id="PRU01240"/>
    </source>
</evidence>
<dbReference type="GO" id="GO:0004252">
    <property type="term" value="F:serine-type endopeptidase activity"/>
    <property type="evidence" value="ECO:0007669"/>
    <property type="project" value="UniProtKB-UniRule"/>
</dbReference>
<feature type="domain" description="Peptidase S8/S53" evidence="11">
    <location>
        <begin position="129"/>
        <end position="577"/>
    </location>
</feature>
<accession>W9SA42</accession>
<keyword evidence="6 9" id="KW-0378">Hydrolase</keyword>
<dbReference type="InterPro" id="IPR015500">
    <property type="entry name" value="Peptidase_S8_subtilisin-rel"/>
</dbReference>
<dbReference type="EMBL" id="KE345859">
    <property type="protein sequence ID" value="EXC19368.1"/>
    <property type="molecule type" value="Genomic_DNA"/>
</dbReference>
<dbReference type="eggNOG" id="ENOG502QRA7">
    <property type="taxonomic scope" value="Eukaryota"/>
</dbReference>
<dbReference type="InterPro" id="IPR037045">
    <property type="entry name" value="S8pro/Inhibitor_I9_sf"/>
</dbReference>
<dbReference type="Pfam" id="PF05922">
    <property type="entry name" value="Inhibitor_I9"/>
    <property type="match status" value="1"/>
</dbReference>
<evidence type="ECO:0000256" key="8">
    <source>
        <dbReference type="PIRSR" id="PIRSR615500-1"/>
    </source>
</evidence>
<feature type="active site" description="Charge relay system" evidence="8 9">
    <location>
        <position position="137"/>
    </location>
</feature>
<gene>
    <name evidence="14" type="ORF">L484_010385</name>
</gene>
<dbReference type="Gene3D" id="3.40.50.200">
    <property type="entry name" value="Peptidase S8/S53 domain"/>
    <property type="match status" value="1"/>
</dbReference>
<evidence type="ECO:0000313" key="15">
    <source>
        <dbReference type="Proteomes" id="UP000030645"/>
    </source>
</evidence>
<dbReference type="GO" id="GO:0009609">
    <property type="term" value="P:response to symbiotic bacterium"/>
    <property type="evidence" value="ECO:0007669"/>
    <property type="project" value="UniProtKB-ARBA"/>
</dbReference>
<dbReference type="PROSITE" id="PS00138">
    <property type="entry name" value="SUBTILASE_SER"/>
    <property type="match status" value="1"/>
</dbReference>
<feature type="active site" description="Charge relay system" evidence="8 9">
    <location>
        <position position="200"/>
    </location>
</feature>
<comment type="similarity">
    <text evidence="2 9">Belongs to the peptidase S8 family.</text>
</comment>
<evidence type="ECO:0000256" key="2">
    <source>
        <dbReference type="ARBA" id="ARBA00011073"/>
    </source>
</evidence>
<dbReference type="InterPro" id="IPR045051">
    <property type="entry name" value="SBT"/>
</dbReference>
<feature type="domain" description="Inhibitor I9" evidence="12">
    <location>
        <begin position="30"/>
        <end position="108"/>
    </location>
</feature>
<evidence type="ECO:0000313" key="14">
    <source>
        <dbReference type="EMBL" id="EXC19368.1"/>
    </source>
</evidence>
<feature type="active site" description="Charge relay system" evidence="8 9">
    <location>
        <position position="527"/>
    </location>
</feature>
<name>W9SA42_9ROSA</name>
<dbReference type="InterPro" id="IPR023828">
    <property type="entry name" value="Peptidase_S8_Ser-AS"/>
</dbReference>
<evidence type="ECO:0000259" key="12">
    <source>
        <dbReference type="Pfam" id="PF05922"/>
    </source>
</evidence>
<keyword evidence="7 9" id="KW-0720">Serine protease</keyword>
<evidence type="ECO:0000256" key="4">
    <source>
        <dbReference type="ARBA" id="ARBA00022670"/>
    </source>
</evidence>
<dbReference type="Pfam" id="PF17766">
    <property type="entry name" value="fn3_6"/>
    <property type="match status" value="1"/>
</dbReference>
<evidence type="ECO:0000256" key="6">
    <source>
        <dbReference type="ARBA" id="ARBA00022801"/>
    </source>
</evidence>
<evidence type="ECO:0000259" key="11">
    <source>
        <dbReference type="Pfam" id="PF00082"/>
    </source>
</evidence>
<feature type="chain" id="PRO_5004929017" description="Cucumisin" evidence="10">
    <location>
        <begin position="22"/>
        <end position="765"/>
    </location>
</feature>
<dbReference type="InterPro" id="IPR034197">
    <property type="entry name" value="Peptidases_S8_3"/>
</dbReference>
<dbReference type="Gene3D" id="2.60.40.2310">
    <property type="match status" value="1"/>
</dbReference>
<reference evidence="15" key="1">
    <citation type="submission" date="2013-01" db="EMBL/GenBank/DDBJ databases">
        <title>Draft Genome Sequence of a Mulberry Tree, Morus notabilis C.K. Schneid.</title>
        <authorList>
            <person name="He N."/>
            <person name="Zhao S."/>
        </authorList>
    </citation>
    <scope>NUCLEOTIDE SEQUENCE</scope>
</reference>
<evidence type="ECO:0000256" key="7">
    <source>
        <dbReference type="ARBA" id="ARBA00022825"/>
    </source>
</evidence>
<dbReference type="InterPro" id="IPR036852">
    <property type="entry name" value="Peptidase_S8/S53_dom_sf"/>
</dbReference>
<evidence type="ECO:0000256" key="5">
    <source>
        <dbReference type="ARBA" id="ARBA00022729"/>
    </source>
</evidence>
<evidence type="ECO:0000256" key="1">
    <source>
        <dbReference type="ARBA" id="ARBA00004613"/>
    </source>
</evidence>
<keyword evidence="4 9" id="KW-0645">Protease</keyword>
<dbReference type="InterPro" id="IPR000209">
    <property type="entry name" value="Peptidase_S8/S53_dom"/>
</dbReference>
<dbReference type="GO" id="GO:0005576">
    <property type="term" value="C:extracellular region"/>
    <property type="evidence" value="ECO:0007669"/>
    <property type="project" value="UniProtKB-SubCell"/>
</dbReference>
<dbReference type="PRINTS" id="PR00723">
    <property type="entry name" value="SUBTILISIN"/>
</dbReference>
<dbReference type="InterPro" id="IPR010259">
    <property type="entry name" value="S8pro/Inhibitor_I9"/>
</dbReference>
<organism evidence="14 15">
    <name type="scientific">Morus notabilis</name>
    <dbReference type="NCBI Taxonomy" id="981085"/>
    <lineage>
        <taxon>Eukaryota</taxon>
        <taxon>Viridiplantae</taxon>
        <taxon>Streptophyta</taxon>
        <taxon>Embryophyta</taxon>
        <taxon>Tracheophyta</taxon>
        <taxon>Spermatophyta</taxon>
        <taxon>Magnoliopsida</taxon>
        <taxon>eudicotyledons</taxon>
        <taxon>Gunneridae</taxon>
        <taxon>Pentapetalae</taxon>
        <taxon>rosids</taxon>
        <taxon>fabids</taxon>
        <taxon>Rosales</taxon>
        <taxon>Moraceae</taxon>
        <taxon>Moreae</taxon>
        <taxon>Morus</taxon>
    </lineage>
</organism>
<dbReference type="GO" id="GO:0006508">
    <property type="term" value="P:proteolysis"/>
    <property type="evidence" value="ECO:0007669"/>
    <property type="project" value="UniProtKB-KW"/>
</dbReference>
<feature type="signal peptide" evidence="10">
    <location>
        <begin position="1"/>
        <end position="21"/>
    </location>
</feature>
<proteinExistence type="inferred from homology"/>
<dbReference type="CDD" id="cd04852">
    <property type="entry name" value="Peptidases_S8_3"/>
    <property type="match status" value="1"/>
</dbReference>
<protein>
    <recommendedName>
        <fullName evidence="16">Cucumisin</fullName>
    </recommendedName>
</protein>
<dbReference type="SUPFAM" id="SSF52743">
    <property type="entry name" value="Subtilisin-like"/>
    <property type="match status" value="1"/>
</dbReference>
<dbReference type="Pfam" id="PF00082">
    <property type="entry name" value="Peptidase_S8"/>
    <property type="match status" value="1"/>
</dbReference>
<evidence type="ECO:0000259" key="13">
    <source>
        <dbReference type="Pfam" id="PF17766"/>
    </source>
</evidence>
<feature type="domain" description="Subtilisin-like protease fibronectin type-III" evidence="13">
    <location>
        <begin position="635"/>
        <end position="724"/>
    </location>
</feature>